<organism evidence="1 2">
    <name type="scientific">Candidatus Methylophosphatis roskildensis</name>
    <dbReference type="NCBI Taxonomy" id="2899263"/>
    <lineage>
        <taxon>Bacteria</taxon>
        <taxon>Pseudomonadati</taxon>
        <taxon>Pseudomonadota</taxon>
        <taxon>Betaproteobacteria</taxon>
        <taxon>Nitrosomonadales</taxon>
        <taxon>Sterolibacteriaceae</taxon>
        <taxon>Candidatus Methylophosphatis</taxon>
    </lineage>
</organism>
<proteinExistence type="predicted"/>
<dbReference type="EMBL" id="JADJEV010000003">
    <property type="protein sequence ID" value="MBK6972785.1"/>
    <property type="molecule type" value="Genomic_DNA"/>
</dbReference>
<sequence length="354" mass="40589">MSTANPARRGQLGLRASEWAVVRSKEEILATLDEHARLDDLPFQPEMFAFCGERLRVAKVAHKTCDNIRKTGGRRMVDAVHLDGARCDGSAHGSCQADCVFFWKEAWLDRVNGPARNSIVSDANVRCSEEQVNERVRAQGDETSENPTWVCQTTALYEATTLLKWWDVRQYIRDVTSGNHGAWHMTKLLLFAAYRKLVGLDVGYRILVGFFNWFQRLRGGKPYPEGRGRIPDGQATPTQLLDLTPGEWVEVRSQDEILATITESGFNRGMRYDMEMSKYCGERFRVQMKVDRLINEQTGKMMQMKNPCIQLEDVYCRAECTDRRLGCPRASNTYWRENWLRRVDNEASSQSKIS</sequence>
<name>A0A9D7E4J4_9PROT</name>
<reference evidence="1" key="1">
    <citation type="submission" date="2020-10" db="EMBL/GenBank/DDBJ databases">
        <title>Connecting structure to function with the recovery of over 1000 high-quality activated sludge metagenome-assembled genomes encoding full-length rRNA genes using long-read sequencing.</title>
        <authorList>
            <person name="Singleton C.M."/>
            <person name="Petriglieri F."/>
            <person name="Kristensen J.M."/>
            <person name="Kirkegaard R.H."/>
            <person name="Michaelsen T.Y."/>
            <person name="Andersen M.H."/>
            <person name="Karst S.M."/>
            <person name="Dueholm M.S."/>
            <person name="Nielsen P.H."/>
            <person name="Albertsen M."/>
        </authorList>
    </citation>
    <scope>NUCLEOTIDE SEQUENCE</scope>
    <source>
        <strain evidence="1">Bjer_18-Q3-R1-45_BAT3C.347</strain>
    </source>
</reference>
<gene>
    <name evidence="1" type="ORF">IPH26_07450</name>
</gene>
<dbReference type="AlphaFoldDB" id="A0A9D7E4J4"/>
<protein>
    <submittedName>
        <fullName evidence="1">Uncharacterized protein</fullName>
    </submittedName>
</protein>
<evidence type="ECO:0000313" key="2">
    <source>
        <dbReference type="Proteomes" id="UP000807785"/>
    </source>
</evidence>
<evidence type="ECO:0000313" key="1">
    <source>
        <dbReference type="EMBL" id="MBK6972785.1"/>
    </source>
</evidence>
<dbReference type="Proteomes" id="UP000807785">
    <property type="component" value="Unassembled WGS sequence"/>
</dbReference>
<comment type="caution">
    <text evidence="1">The sequence shown here is derived from an EMBL/GenBank/DDBJ whole genome shotgun (WGS) entry which is preliminary data.</text>
</comment>
<accession>A0A9D7E4J4</accession>